<sequence>MKKLAGILTTVMALSGAVLLSAGAQADNYVIDTKGMHAFVQFRVKHLGYSWLYGRFNKFSGDFRYDPKRPEASRISLEIDTSSVDSNHAERDKHLRSSDFLNTDKFPKATFKSTAYKPTGKSTGELTGNLTLHGVTRPVTIAVEHIGGGVDPWGGYRHGFEGRAVIMPDEFGIKMIEQLGPESGQVELFLTVEGIRK</sequence>
<proteinExistence type="predicted"/>
<feature type="domain" description="Lipid/polyisoprenoid-binding YceI-like" evidence="2">
    <location>
        <begin position="28"/>
        <end position="195"/>
    </location>
</feature>
<dbReference type="AlphaFoldDB" id="A0A545U5E1"/>
<dbReference type="PANTHER" id="PTHR34406">
    <property type="entry name" value="PROTEIN YCEI"/>
    <property type="match status" value="1"/>
</dbReference>
<gene>
    <name evidence="3" type="ORF">FKG94_03935</name>
</gene>
<keyword evidence="4" id="KW-1185">Reference proteome</keyword>
<protein>
    <submittedName>
        <fullName evidence="3">YceI family protein</fullName>
    </submittedName>
</protein>
<reference evidence="3 4" key="1">
    <citation type="submission" date="2019-06" db="EMBL/GenBank/DDBJ databases">
        <title>Whole genome sequence for Cellvibrionaceae sp. R142.</title>
        <authorList>
            <person name="Wang G."/>
        </authorList>
    </citation>
    <scope>NUCLEOTIDE SEQUENCE [LARGE SCALE GENOMIC DNA]</scope>
    <source>
        <strain evidence="3 4">R142</strain>
    </source>
</reference>
<evidence type="ECO:0000313" key="3">
    <source>
        <dbReference type="EMBL" id="TQV84682.1"/>
    </source>
</evidence>
<organism evidence="3 4">
    <name type="scientific">Exilibacterium tricleocarpae</name>
    <dbReference type="NCBI Taxonomy" id="2591008"/>
    <lineage>
        <taxon>Bacteria</taxon>
        <taxon>Pseudomonadati</taxon>
        <taxon>Pseudomonadota</taxon>
        <taxon>Gammaproteobacteria</taxon>
        <taxon>Cellvibrionales</taxon>
        <taxon>Cellvibrionaceae</taxon>
        <taxon>Exilibacterium</taxon>
    </lineage>
</organism>
<feature type="signal peptide" evidence="1">
    <location>
        <begin position="1"/>
        <end position="26"/>
    </location>
</feature>
<name>A0A545U5E1_9GAMM</name>
<dbReference type="EMBL" id="VHSG01000005">
    <property type="protein sequence ID" value="TQV84682.1"/>
    <property type="molecule type" value="Genomic_DNA"/>
</dbReference>
<dbReference type="Gene3D" id="2.40.128.110">
    <property type="entry name" value="Lipid/polyisoprenoid-binding, YceI-like"/>
    <property type="match status" value="1"/>
</dbReference>
<dbReference type="SMART" id="SM00867">
    <property type="entry name" value="YceI"/>
    <property type="match status" value="1"/>
</dbReference>
<dbReference type="InterPro" id="IPR036761">
    <property type="entry name" value="TTHA0802/YceI-like_sf"/>
</dbReference>
<dbReference type="Pfam" id="PF04264">
    <property type="entry name" value="YceI"/>
    <property type="match status" value="1"/>
</dbReference>
<evidence type="ECO:0000259" key="2">
    <source>
        <dbReference type="SMART" id="SM00867"/>
    </source>
</evidence>
<dbReference type="PANTHER" id="PTHR34406:SF1">
    <property type="entry name" value="PROTEIN YCEI"/>
    <property type="match status" value="1"/>
</dbReference>
<dbReference type="InterPro" id="IPR007372">
    <property type="entry name" value="Lipid/polyisoprenoid-bd_YceI"/>
</dbReference>
<evidence type="ECO:0000256" key="1">
    <source>
        <dbReference type="SAM" id="SignalP"/>
    </source>
</evidence>
<accession>A0A545U5E1</accession>
<dbReference type="NCBIfam" id="NF002994">
    <property type="entry name" value="PRK03757.1"/>
    <property type="match status" value="1"/>
</dbReference>
<evidence type="ECO:0000313" key="4">
    <source>
        <dbReference type="Proteomes" id="UP000319732"/>
    </source>
</evidence>
<dbReference type="Proteomes" id="UP000319732">
    <property type="component" value="Unassembled WGS sequence"/>
</dbReference>
<keyword evidence="1" id="KW-0732">Signal</keyword>
<dbReference type="SUPFAM" id="SSF101874">
    <property type="entry name" value="YceI-like"/>
    <property type="match status" value="1"/>
</dbReference>
<feature type="chain" id="PRO_5021752489" evidence="1">
    <location>
        <begin position="27"/>
        <end position="197"/>
    </location>
</feature>
<dbReference type="OrthoDB" id="9811006at2"/>
<comment type="caution">
    <text evidence="3">The sequence shown here is derived from an EMBL/GenBank/DDBJ whole genome shotgun (WGS) entry which is preliminary data.</text>
</comment>